<dbReference type="EMBL" id="JAAXLA010000060">
    <property type="protein sequence ID" value="NMI00609.1"/>
    <property type="molecule type" value="Genomic_DNA"/>
</dbReference>
<gene>
    <name evidence="2" type="ORF">HF526_25355</name>
</gene>
<name>A0ABX1SJD4_9PSEU</name>
<feature type="region of interest" description="Disordered" evidence="1">
    <location>
        <begin position="1"/>
        <end position="33"/>
    </location>
</feature>
<feature type="compositionally biased region" description="Basic and acidic residues" evidence="1">
    <location>
        <begin position="70"/>
        <end position="82"/>
    </location>
</feature>
<sequence length="126" mass="13224">MTDRSPDPGAAPEPEDPSAHRDQEPALRAAGFGDEEDLADLLALLGHDGAAAPTSWWAGTVDAPGSDDAPGERLVRPADGPRSRRGSVPDGLRMCGRTGMYRGIAHCWFASDGRIYGPGGSRLGSW</sequence>
<dbReference type="RefSeq" id="WP_169384075.1">
    <property type="nucleotide sequence ID" value="NZ_JAAXLA010000060.1"/>
</dbReference>
<evidence type="ECO:0000256" key="1">
    <source>
        <dbReference type="SAM" id="MobiDB-lite"/>
    </source>
</evidence>
<evidence type="ECO:0000313" key="2">
    <source>
        <dbReference type="EMBL" id="NMI00609.1"/>
    </source>
</evidence>
<reference evidence="2 3" key="1">
    <citation type="submission" date="2020-04" db="EMBL/GenBank/DDBJ databases">
        <authorList>
            <person name="Klaysubun C."/>
            <person name="Duangmal K."/>
            <person name="Lipun K."/>
        </authorList>
    </citation>
    <scope>NUCLEOTIDE SEQUENCE [LARGE SCALE GENOMIC DNA]</scope>
    <source>
        <strain evidence="2 3">K10HN5</strain>
    </source>
</reference>
<keyword evidence="3" id="KW-1185">Reference proteome</keyword>
<accession>A0ABX1SJD4</accession>
<feature type="region of interest" description="Disordered" evidence="1">
    <location>
        <begin position="52"/>
        <end position="91"/>
    </location>
</feature>
<organism evidence="2 3">
    <name type="scientific">Pseudonocardia acidicola</name>
    <dbReference type="NCBI Taxonomy" id="2724939"/>
    <lineage>
        <taxon>Bacteria</taxon>
        <taxon>Bacillati</taxon>
        <taxon>Actinomycetota</taxon>
        <taxon>Actinomycetes</taxon>
        <taxon>Pseudonocardiales</taxon>
        <taxon>Pseudonocardiaceae</taxon>
        <taxon>Pseudonocardia</taxon>
    </lineage>
</organism>
<protein>
    <submittedName>
        <fullName evidence="2">Uncharacterized protein</fullName>
    </submittedName>
</protein>
<comment type="caution">
    <text evidence="2">The sequence shown here is derived from an EMBL/GenBank/DDBJ whole genome shotgun (WGS) entry which is preliminary data.</text>
</comment>
<dbReference type="Proteomes" id="UP000820669">
    <property type="component" value="Unassembled WGS sequence"/>
</dbReference>
<evidence type="ECO:0000313" key="3">
    <source>
        <dbReference type="Proteomes" id="UP000820669"/>
    </source>
</evidence>
<proteinExistence type="predicted"/>